<keyword evidence="4 5" id="KW-0067">ATP-binding</keyword>
<keyword evidence="8" id="KW-1185">Reference proteome</keyword>
<dbReference type="Gene3D" id="3.40.50.300">
    <property type="entry name" value="P-loop containing nucleotide triphosphate hydrolases"/>
    <property type="match status" value="3"/>
</dbReference>
<dbReference type="InterPro" id="IPR027785">
    <property type="entry name" value="UvrD-like_helicase_C"/>
</dbReference>
<dbReference type="InterPro" id="IPR014016">
    <property type="entry name" value="UvrD-like_ATP-bd"/>
</dbReference>
<dbReference type="Pfam" id="PF00580">
    <property type="entry name" value="UvrD-helicase"/>
    <property type="match status" value="1"/>
</dbReference>
<dbReference type="Proteomes" id="UP000271374">
    <property type="component" value="Unassembled WGS sequence"/>
</dbReference>
<evidence type="ECO:0000313" key="8">
    <source>
        <dbReference type="Proteomes" id="UP000271374"/>
    </source>
</evidence>
<dbReference type="PROSITE" id="PS51198">
    <property type="entry name" value="UVRD_HELICASE_ATP_BIND"/>
    <property type="match status" value="1"/>
</dbReference>
<dbReference type="AlphaFoldDB" id="A0A3S0RT80"/>
<dbReference type="InterPro" id="IPR027417">
    <property type="entry name" value="P-loop_NTPase"/>
</dbReference>
<reference evidence="7 8" key="1">
    <citation type="submission" date="2018-12" db="EMBL/GenBank/DDBJ databases">
        <title>Bacillus yapensis draft genome sequence.</title>
        <authorList>
            <person name="Yu L."/>
            <person name="Xu X."/>
            <person name="Tang X."/>
        </authorList>
    </citation>
    <scope>NUCLEOTIDE SEQUENCE [LARGE SCALE GENOMIC DNA]</scope>
    <source>
        <strain evidence="7 8">XXST-01</strain>
    </source>
</reference>
<feature type="domain" description="UvrD-like helicase ATP-binding" evidence="6">
    <location>
        <begin position="211"/>
        <end position="603"/>
    </location>
</feature>
<dbReference type="GO" id="GO:0043138">
    <property type="term" value="F:3'-5' DNA helicase activity"/>
    <property type="evidence" value="ECO:0007669"/>
    <property type="project" value="TreeGrafter"/>
</dbReference>
<keyword evidence="3 5" id="KW-0347">Helicase</keyword>
<evidence type="ECO:0000256" key="1">
    <source>
        <dbReference type="ARBA" id="ARBA00022741"/>
    </source>
</evidence>
<dbReference type="GO" id="GO:0005829">
    <property type="term" value="C:cytosol"/>
    <property type="evidence" value="ECO:0007669"/>
    <property type="project" value="TreeGrafter"/>
</dbReference>
<dbReference type="EMBL" id="RXNT01000002">
    <property type="protein sequence ID" value="RTR35729.1"/>
    <property type="molecule type" value="Genomic_DNA"/>
</dbReference>
<evidence type="ECO:0000313" key="7">
    <source>
        <dbReference type="EMBL" id="RTR35729.1"/>
    </source>
</evidence>
<dbReference type="PANTHER" id="PTHR11070:SF17">
    <property type="entry name" value="DNA HELICASE IV"/>
    <property type="match status" value="1"/>
</dbReference>
<dbReference type="GO" id="GO:0005524">
    <property type="term" value="F:ATP binding"/>
    <property type="evidence" value="ECO:0007669"/>
    <property type="project" value="UniProtKB-UniRule"/>
</dbReference>
<keyword evidence="1 5" id="KW-0547">Nucleotide-binding</keyword>
<evidence type="ECO:0000259" key="6">
    <source>
        <dbReference type="PROSITE" id="PS51198"/>
    </source>
</evidence>
<dbReference type="Pfam" id="PF13538">
    <property type="entry name" value="UvrD_C_2"/>
    <property type="match status" value="1"/>
</dbReference>
<accession>A0A3S0RT80</accession>
<dbReference type="GO" id="GO:0000725">
    <property type="term" value="P:recombinational repair"/>
    <property type="evidence" value="ECO:0007669"/>
    <property type="project" value="TreeGrafter"/>
</dbReference>
<protein>
    <submittedName>
        <fullName evidence="7">Helicase</fullName>
    </submittedName>
</protein>
<feature type="binding site" evidence="5">
    <location>
        <begin position="232"/>
        <end position="239"/>
    </location>
    <ligand>
        <name>ATP</name>
        <dbReference type="ChEBI" id="CHEBI:30616"/>
    </ligand>
</feature>
<dbReference type="RefSeq" id="WP_126406345.1">
    <property type="nucleotide sequence ID" value="NZ_RXNT01000002.1"/>
</dbReference>
<name>A0A3S0RT80_9BACI</name>
<keyword evidence="2 5" id="KW-0378">Hydrolase</keyword>
<organism evidence="7 8">
    <name type="scientific">Bacillus yapensis</name>
    <dbReference type="NCBI Taxonomy" id="2492960"/>
    <lineage>
        <taxon>Bacteria</taxon>
        <taxon>Bacillati</taxon>
        <taxon>Bacillota</taxon>
        <taxon>Bacilli</taxon>
        <taxon>Bacillales</taxon>
        <taxon>Bacillaceae</taxon>
        <taxon>Bacillus</taxon>
    </lineage>
</organism>
<comment type="caution">
    <text evidence="7">The sequence shown here is derived from an EMBL/GenBank/DDBJ whole genome shotgun (WGS) entry which is preliminary data.</text>
</comment>
<evidence type="ECO:0000256" key="5">
    <source>
        <dbReference type="PROSITE-ProRule" id="PRU00560"/>
    </source>
</evidence>
<gene>
    <name evidence="7" type="ORF">EKG37_03595</name>
</gene>
<dbReference type="GO" id="GO:0003677">
    <property type="term" value="F:DNA binding"/>
    <property type="evidence" value="ECO:0007669"/>
    <property type="project" value="InterPro"/>
</dbReference>
<dbReference type="NCBIfam" id="NF041464">
    <property type="entry name" value="HelD_BACSU"/>
    <property type="match status" value="1"/>
</dbReference>
<evidence type="ECO:0000256" key="2">
    <source>
        <dbReference type="ARBA" id="ARBA00022801"/>
    </source>
</evidence>
<sequence length="763" mass="88672">MSEEQLEKNLEQERVQDIAQEIQITIDKLSQQAVKVSSDAHEIRKTFWNDVTVNIDEPDDFEETFWSIRQQVELLSERERNEKQLDKQIRTLFRLKGSPYFGRVDFTEEGEMNESIYIGIASFMDQNEENFLIYDWRAPISSLYYDYPPGPAKYETPSGMIDGEMTLKRQFIIRNGTIEGMFDTGVTIGDELLQKVLGKNADAQMKTIVATIQKEQNQIIRNEKSKYLIVQGVAGSGKTSAALQRVAYLLYRHRKTLSSQNIMLFSPNPLFNSYVSTVLPELGEENMAQTTFLEYLSNRIGRGLELEDSFTQLEYLLNSQDTEEYKTRVDSIRLKSSLDFKKIMDQYIEDLGHDGLEFKSITLRSEILLSSETIKEQFYSFDKDISIRNRIEDLKDWVVKELRKKKKMERRKDWVKEEAQFLDKEDFLEAFQKLESKRKGDEESFDDFVYEEKLLAEIVVSRYFKPIMKQVKRLAFIDYPTIYKNLFHTLGTEWSSVGEHTISRIENEEISYEDATPFVYLKDKIEGSITRSSIRHLFIDEAQDYTPFQITYLQELFPYSKMTLLGDINQGIYSHSDEAESFLPAEMQDDEERIILTRSYRSTKPIVEFTKSILKDGGMIEAFNRDGQMPTITTISSGREALLRKIVETIKEQSSTYQTVAIICKTAKESAEVYAHLKSEVPVRLIEKGTIAFETGILVIPSYLAKGIEFDSVLLYNVDKYQRESERRLLYTACTRAMHELHLFSMGEGSLLLKDSLDYIETK</sequence>
<dbReference type="SUPFAM" id="SSF52540">
    <property type="entry name" value="P-loop containing nucleoside triphosphate hydrolases"/>
    <property type="match status" value="1"/>
</dbReference>
<dbReference type="InterPro" id="IPR000212">
    <property type="entry name" value="DNA_helicase_UvrD/REP"/>
</dbReference>
<evidence type="ECO:0000256" key="4">
    <source>
        <dbReference type="ARBA" id="ARBA00022840"/>
    </source>
</evidence>
<dbReference type="OrthoDB" id="9787585at2"/>
<dbReference type="PANTHER" id="PTHR11070">
    <property type="entry name" value="UVRD / RECB / PCRA DNA HELICASE FAMILY MEMBER"/>
    <property type="match status" value="1"/>
</dbReference>
<proteinExistence type="predicted"/>
<dbReference type="InterPro" id="IPR048228">
    <property type="entry name" value="HelD_bacillota"/>
</dbReference>
<dbReference type="GO" id="GO:0016787">
    <property type="term" value="F:hydrolase activity"/>
    <property type="evidence" value="ECO:0007669"/>
    <property type="project" value="UniProtKB-UniRule"/>
</dbReference>
<evidence type="ECO:0000256" key="3">
    <source>
        <dbReference type="ARBA" id="ARBA00022806"/>
    </source>
</evidence>